<organism evidence="1 2">
    <name type="scientific">Vararia minispora EC-137</name>
    <dbReference type="NCBI Taxonomy" id="1314806"/>
    <lineage>
        <taxon>Eukaryota</taxon>
        <taxon>Fungi</taxon>
        <taxon>Dikarya</taxon>
        <taxon>Basidiomycota</taxon>
        <taxon>Agaricomycotina</taxon>
        <taxon>Agaricomycetes</taxon>
        <taxon>Russulales</taxon>
        <taxon>Lachnocladiaceae</taxon>
        <taxon>Vararia</taxon>
    </lineage>
</organism>
<comment type="caution">
    <text evidence="1">The sequence shown here is derived from an EMBL/GenBank/DDBJ whole genome shotgun (WGS) entry which is preliminary data.</text>
</comment>
<keyword evidence="1" id="KW-0378">Hydrolase</keyword>
<feature type="non-terminal residue" evidence="1">
    <location>
        <position position="1"/>
    </location>
</feature>
<dbReference type="EMBL" id="MU273552">
    <property type="protein sequence ID" value="KAI0032231.1"/>
    <property type="molecule type" value="Genomic_DNA"/>
</dbReference>
<reference evidence="1" key="1">
    <citation type="submission" date="2021-02" db="EMBL/GenBank/DDBJ databases">
        <authorList>
            <consortium name="DOE Joint Genome Institute"/>
            <person name="Ahrendt S."/>
            <person name="Looney B.P."/>
            <person name="Miyauchi S."/>
            <person name="Morin E."/>
            <person name="Drula E."/>
            <person name="Courty P.E."/>
            <person name="Chicoki N."/>
            <person name="Fauchery L."/>
            <person name="Kohler A."/>
            <person name="Kuo A."/>
            <person name="Labutti K."/>
            <person name="Pangilinan J."/>
            <person name="Lipzen A."/>
            <person name="Riley R."/>
            <person name="Andreopoulos W."/>
            <person name="He G."/>
            <person name="Johnson J."/>
            <person name="Barry K.W."/>
            <person name="Grigoriev I.V."/>
            <person name="Nagy L."/>
            <person name="Hibbett D."/>
            <person name="Henrissat B."/>
            <person name="Matheny P.B."/>
            <person name="Labbe J."/>
            <person name="Martin F."/>
        </authorList>
    </citation>
    <scope>NUCLEOTIDE SEQUENCE</scope>
    <source>
        <strain evidence="1">EC-137</strain>
    </source>
</reference>
<dbReference type="Proteomes" id="UP000814128">
    <property type="component" value="Unassembled WGS sequence"/>
</dbReference>
<gene>
    <name evidence="1" type="ORF">K488DRAFT_50366</name>
</gene>
<accession>A0ACB8QK66</accession>
<evidence type="ECO:0000313" key="2">
    <source>
        <dbReference type="Proteomes" id="UP000814128"/>
    </source>
</evidence>
<proteinExistence type="predicted"/>
<protein>
    <submittedName>
        <fullName evidence="1">Glycoside hydrolase family 23 protein</fullName>
    </submittedName>
</protein>
<sequence>ISAAGGPNGSQKYLNCGIDGSGWNPPYVGINDLVYVDLNAARWTAFAPCTDEMIGLFYKYGAKHNIPPILIASFAMQESGCNPNTIGGAGEEGLMQITQEKCQGRSGAACRELDFNIGTGANYFANQLKAHGGNVVETVGSYNGYFKGMTYHDATKAAKTNCCRCQNNLDYLQQFFNGWLQGYNAYSSPITLGTYFNLAVCF</sequence>
<name>A0ACB8QK66_9AGAM</name>
<evidence type="ECO:0000313" key="1">
    <source>
        <dbReference type="EMBL" id="KAI0032231.1"/>
    </source>
</evidence>
<reference evidence="1" key="2">
    <citation type="journal article" date="2022" name="New Phytol.">
        <title>Evolutionary transition to the ectomycorrhizal habit in the genomes of a hyperdiverse lineage of mushroom-forming fungi.</title>
        <authorList>
            <person name="Looney B."/>
            <person name="Miyauchi S."/>
            <person name="Morin E."/>
            <person name="Drula E."/>
            <person name="Courty P.E."/>
            <person name="Kohler A."/>
            <person name="Kuo A."/>
            <person name="LaButti K."/>
            <person name="Pangilinan J."/>
            <person name="Lipzen A."/>
            <person name="Riley R."/>
            <person name="Andreopoulos W."/>
            <person name="He G."/>
            <person name="Johnson J."/>
            <person name="Nolan M."/>
            <person name="Tritt A."/>
            <person name="Barry K.W."/>
            <person name="Grigoriev I.V."/>
            <person name="Nagy L.G."/>
            <person name="Hibbett D."/>
            <person name="Henrissat B."/>
            <person name="Matheny P.B."/>
            <person name="Labbe J."/>
            <person name="Martin F.M."/>
        </authorList>
    </citation>
    <scope>NUCLEOTIDE SEQUENCE</scope>
    <source>
        <strain evidence="1">EC-137</strain>
    </source>
</reference>
<keyword evidence="2" id="KW-1185">Reference proteome</keyword>